<organism evidence="17 18">
    <name type="scientific">Galendromus occidentalis</name>
    <name type="common">western predatory mite</name>
    <dbReference type="NCBI Taxonomy" id="34638"/>
    <lineage>
        <taxon>Eukaryota</taxon>
        <taxon>Metazoa</taxon>
        <taxon>Ecdysozoa</taxon>
        <taxon>Arthropoda</taxon>
        <taxon>Chelicerata</taxon>
        <taxon>Arachnida</taxon>
        <taxon>Acari</taxon>
        <taxon>Parasitiformes</taxon>
        <taxon>Mesostigmata</taxon>
        <taxon>Gamasina</taxon>
        <taxon>Phytoseioidea</taxon>
        <taxon>Phytoseiidae</taxon>
        <taxon>Typhlodrominae</taxon>
        <taxon>Galendromus</taxon>
    </lineage>
</organism>
<dbReference type="InterPro" id="IPR036508">
    <property type="entry name" value="Chitin-bd_dom_sf"/>
</dbReference>
<evidence type="ECO:0000256" key="10">
    <source>
        <dbReference type="ARBA" id="ARBA00023295"/>
    </source>
</evidence>
<dbReference type="Proteomes" id="UP000694867">
    <property type="component" value="Unplaced"/>
</dbReference>
<dbReference type="GO" id="GO:0006032">
    <property type="term" value="P:chitin catabolic process"/>
    <property type="evidence" value="ECO:0007669"/>
    <property type="project" value="UniProtKB-KW"/>
</dbReference>
<dbReference type="GO" id="GO:0008843">
    <property type="term" value="F:endochitinase activity"/>
    <property type="evidence" value="ECO:0007669"/>
    <property type="project" value="UniProtKB-EC"/>
</dbReference>
<dbReference type="EC" id="3.2.1.14" evidence="3"/>
<dbReference type="FunFam" id="3.10.50.10:FF:000004">
    <property type="entry name" value="Chitinase 5"/>
    <property type="match status" value="1"/>
</dbReference>
<keyword evidence="7" id="KW-0146">Chitin degradation</keyword>
<feature type="compositionally biased region" description="Pro residues" evidence="13">
    <location>
        <begin position="409"/>
        <end position="421"/>
    </location>
</feature>
<dbReference type="InterPro" id="IPR001579">
    <property type="entry name" value="Glyco_hydro_18_chit_AS"/>
</dbReference>
<keyword evidence="11" id="KW-0624">Polysaccharide degradation</keyword>
<evidence type="ECO:0000256" key="13">
    <source>
        <dbReference type="SAM" id="MobiDB-lite"/>
    </source>
</evidence>
<feature type="signal peptide" evidence="14">
    <location>
        <begin position="1"/>
        <end position="19"/>
    </location>
</feature>
<dbReference type="KEGG" id="goe:100908939"/>
<evidence type="ECO:0000256" key="11">
    <source>
        <dbReference type="ARBA" id="ARBA00023326"/>
    </source>
</evidence>
<dbReference type="PANTHER" id="PTHR11177:SF144">
    <property type="entry name" value="CHITINASE 5"/>
    <property type="match status" value="1"/>
</dbReference>
<reference evidence="18" key="1">
    <citation type="submission" date="2025-08" db="UniProtKB">
        <authorList>
            <consortium name="RefSeq"/>
        </authorList>
    </citation>
    <scope>IDENTIFICATION</scope>
</reference>
<evidence type="ECO:0000313" key="17">
    <source>
        <dbReference type="Proteomes" id="UP000694867"/>
    </source>
</evidence>
<dbReference type="FunFam" id="3.20.20.80:FF:000144">
    <property type="entry name" value="Chitinase"/>
    <property type="match status" value="1"/>
</dbReference>
<dbReference type="GO" id="GO:0000272">
    <property type="term" value="P:polysaccharide catabolic process"/>
    <property type="evidence" value="ECO:0007669"/>
    <property type="project" value="UniProtKB-KW"/>
</dbReference>
<dbReference type="GO" id="GO:0005576">
    <property type="term" value="C:extracellular region"/>
    <property type="evidence" value="ECO:0007669"/>
    <property type="project" value="InterPro"/>
</dbReference>
<evidence type="ECO:0000256" key="4">
    <source>
        <dbReference type="ARBA" id="ARBA00022669"/>
    </source>
</evidence>
<accession>A0AAJ6QVE6</accession>
<evidence type="ECO:0000256" key="2">
    <source>
        <dbReference type="ARBA" id="ARBA00009121"/>
    </source>
</evidence>
<evidence type="ECO:0000256" key="5">
    <source>
        <dbReference type="ARBA" id="ARBA00022729"/>
    </source>
</evidence>
<feature type="compositionally biased region" description="Low complexity" evidence="13">
    <location>
        <begin position="439"/>
        <end position="450"/>
    </location>
</feature>
<evidence type="ECO:0000256" key="3">
    <source>
        <dbReference type="ARBA" id="ARBA00012729"/>
    </source>
</evidence>
<dbReference type="InterPro" id="IPR002557">
    <property type="entry name" value="Chitin-bd_dom"/>
</dbReference>
<evidence type="ECO:0000313" key="18">
    <source>
        <dbReference type="RefSeq" id="XP_003745198.1"/>
    </source>
</evidence>
<dbReference type="InterPro" id="IPR050314">
    <property type="entry name" value="Glycosyl_Hydrlase_18"/>
</dbReference>
<sequence length="579" mass="65248">MHTAHIALSLTALALGTFAASVGQPKLYGEIQGRGKVVCYYQTWAYNRPAPYTYDIEDIPAELCTHLIYSFVGLSNKTWEVVSIDEKLDIEKNGFKRFNDLKKKHQNLKTILAIGGWDEGGQKYSDMVGVKERRAIFVQSAVKWVKEHGFDGFDLDWEYPGAADRQGKYSDKENFLKLVQELRAVFDQQTPRLLLTVAVPIAKFRLDEGYEVKALGELFDHIHVMSYDLRGNWAGFADVHSPLYPRPFDEWGYAKLNVRDGLQLWVDKGAPKHKLIVGIPIYGRTYTLGSKDNHGLRAGIRRWDTDGGKPGPYTNASGFHAYFEVCQNVKENGWTREWDDIGKCPYAYKDDQWVGYEDEESVAIKLDFIIKQGYGGAMVWAVDMDDYRADCGKKNALMTMINTSMEKFSPPPMPTTTPRPVIPADKSTSRPSNEGMGDSTSRSTSTTTTTKRPIPPPNAEVCSDPQFMFYPHEKECTMYYLCVHGKPELKQCPKKTVWDTDKLICNWPVDVTRPECKSVVFAALETAEETETPVGKQDDQGLNNKGPTRESGKDSSSEKHNNSIEDNKNSGSEGKKESV</sequence>
<feature type="region of interest" description="Disordered" evidence="13">
    <location>
        <begin position="405"/>
        <end position="461"/>
    </location>
</feature>
<dbReference type="InterPro" id="IPR017853">
    <property type="entry name" value="GH"/>
</dbReference>
<comment type="similarity">
    <text evidence="2">Belongs to the glycosyl hydrolase 18 family. Chitinase class II subfamily.</text>
</comment>
<evidence type="ECO:0000259" key="16">
    <source>
        <dbReference type="PROSITE" id="PS51910"/>
    </source>
</evidence>
<dbReference type="InterPro" id="IPR011583">
    <property type="entry name" value="Chitinase_II/V-like_cat"/>
</dbReference>
<keyword evidence="8" id="KW-1015">Disulfide bond</keyword>
<feature type="compositionally biased region" description="Basic and acidic residues" evidence="13">
    <location>
        <begin position="547"/>
        <end position="579"/>
    </location>
</feature>
<dbReference type="PANTHER" id="PTHR11177">
    <property type="entry name" value="CHITINASE"/>
    <property type="match status" value="1"/>
</dbReference>
<evidence type="ECO:0000256" key="7">
    <source>
        <dbReference type="ARBA" id="ARBA00023024"/>
    </source>
</evidence>
<dbReference type="Gene3D" id="3.20.20.80">
    <property type="entry name" value="Glycosidases"/>
    <property type="match status" value="1"/>
</dbReference>
<dbReference type="InterPro" id="IPR001223">
    <property type="entry name" value="Glyco_hydro18_cat"/>
</dbReference>
<keyword evidence="6 12" id="KW-0378">Hydrolase</keyword>
<dbReference type="AlphaFoldDB" id="A0AAJ6QVE6"/>
<comment type="catalytic activity">
    <reaction evidence="1">
        <text>Random endo-hydrolysis of N-acetyl-beta-D-glucosaminide (1-&gt;4)-beta-linkages in chitin and chitodextrins.</text>
        <dbReference type="EC" id="3.2.1.14"/>
    </reaction>
</comment>
<feature type="domain" description="GH18" evidence="16">
    <location>
        <begin position="35"/>
        <end position="408"/>
    </location>
</feature>
<dbReference type="Gene3D" id="3.10.50.10">
    <property type="match status" value="1"/>
</dbReference>
<evidence type="ECO:0000256" key="8">
    <source>
        <dbReference type="ARBA" id="ARBA00023157"/>
    </source>
</evidence>
<keyword evidence="10 12" id="KW-0326">Glycosidase</keyword>
<dbReference type="InterPro" id="IPR029070">
    <property type="entry name" value="Chitinase_insertion_sf"/>
</dbReference>
<feature type="domain" description="Chitin-binding type-2" evidence="15">
    <location>
        <begin position="459"/>
        <end position="518"/>
    </location>
</feature>
<protein>
    <recommendedName>
        <fullName evidence="3">chitinase</fullName>
        <ecNumber evidence="3">3.2.1.14</ecNumber>
    </recommendedName>
</protein>
<evidence type="ECO:0000256" key="14">
    <source>
        <dbReference type="SAM" id="SignalP"/>
    </source>
</evidence>
<evidence type="ECO:0000256" key="1">
    <source>
        <dbReference type="ARBA" id="ARBA00000822"/>
    </source>
</evidence>
<dbReference type="RefSeq" id="XP_003745198.1">
    <property type="nucleotide sequence ID" value="XM_003745150.1"/>
</dbReference>
<keyword evidence="17" id="KW-1185">Reference proteome</keyword>
<keyword evidence="5 14" id="KW-0732">Signal</keyword>
<dbReference type="SUPFAM" id="SSF57625">
    <property type="entry name" value="Invertebrate chitin-binding proteins"/>
    <property type="match status" value="1"/>
</dbReference>
<evidence type="ECO:0000259" key="15">
    <source>
        <dbReference type="PROSITE" id="PS50940"/>
    </source>
</evidence>
<dbReference type="PROSITE" id="PS01095">
    <property type="entry name" value="GH18_1"/>
    <property type="match status" value="1"/>
</dbReference>
<evidence type="ECO:0000256" key="9">
    <source>
        <dbReference type="ARBA" id="ARBA00023277"/>
    </source>
</evidence>
<feature type="region of interest" description="Disordered" evidence="13">
    <location>
        <begin position="527"/>
        <end position="579"/>
    </location>
</feature>
<feature type="chain" id="PRO_5042563748" description="chitinase" evidence="14">
    <location>
        <begin position="20"/>
        <end position="579"/>
    </location>
</feature>
<gene>
    <name evidence="18" type="primary">LOC100908939</name>
</gene>
<dbReference type="PROSITE" id="PS50940">
    <property type="entry name" value="CHIT_BIND_II"/>
    <property type="match status" value="1"/>
</dbReference>
<dbReference type="Gene3D" id="2.170.140.10">
    <property type="entry name" value="Chitin binding domain"/>
    <property type="match status" value="1"/>
</dbReference>
<dbReference type="Pfam" id="PF00704">
    <property type="entry name" value="Glyco_hydro_18"/>
    <property type="match status" value="1"/>
</dbReference>
<evidence type="ECO:0000256" key="12">
    <source>
        <dbReference type="RuleBase" id="RU000489"/>
    </source>
</evidence>
<evidence type="ECO:0000256" key="6">
    <source>
        <dbReference type="ARBA" id="ARBA00022801"/>
    </source>
</evidence>
<dbReference type="SMART" id="SM00636">
    <property type="entry name" value="Glyco_18"/>
    <property type="match status" value="1"/>
</dbReference>
<dbReference type="GeneID" id="100908939"/>
<keyword evidence="4" id="KW-0147">Chitin-binding</keyword>
<dbReference type="Pfam" id="PF01607">
    <property type="entry name" value="CBM_14"/>
    <property type="match status" value="1"/>
</dbReference>
<dbReference type="SUPFAM" id="SSF54556">
    <property type="entry name" value="Chitinase insertion domain"/>
    <property type="match status" value="1"/>
</dbReference>
<dbReference type="CDD" id="cd02872">
    <property type="entry name" value="GH18_chitolectin_chitotriosidase"/>
    <property type="match status" value="1"/>
</dbReference>
<name>A0AAJ6QVE6_9ACAR</name>
<dbReference type="SMART" id="SM00494">
    <property type="entry name" value="ChtBD2"/>
    <property type="match status" value="1"/>
</dbReference>
<keyword evidence="9" id="KW-0119">Carbohydrate metabolism</keyword>
<dbReference type="GO" id="GO:0008061">
    <property type="term" value="F:chitin binding"/>
    <property type="evidence" value="ECO:0007669"/>
    <property type="project" value="UniProtKB-KW"/>
</dbReference>
<dbReference type="PROSITE" id="PS51910">
    <property type="entry name" value="GH18_2"/>
    <property type="match status" value="1"/>
</dbReference>
<proteinExistence type="inferred from homology"/>
<dbReference type="SUPFAM" id="SSF51445">
    <property type="entry name" value="(Trans)glycosidases"/>
    <property type="match status" value="1"/>
</dbReference>